<reference evidence="2" key="1">
    <citation type="journal article" date="2019" name="Int. J. Syst. Evol. Microbiol.">
        <title>The Global Catalogue of Microorganisms (GCM) 10K type strain sequencing project: providing services to taxonomists for standard genome sequencing and annotation.</title>
        <authorList>
            <consortium name="The Broad Institute Genomics Platform"/>
            <consortium name="The Broad Institute Genome Sequencing Center for Infectious Disease"/>
            <person name="Wu L."/>
            <person name="Ma J."/>
        </authorList>
    </citation>
    <scope>NUCLEOTIDE SEQUENCE [LARGE SCALE GENOMIC DNA]</scope>
    <source>
        <strain evidence="2">CCUG 60742</strain>
    </source>
</reference>
<dbReference type="SUPFAM" id="SSF53756">
    <property type="entry name" value="UDP-Glycosyltransferase/glycogen phosphorylase"/>
    <property type="match status" value="1"/>
</dbReference>
<sequence length="180" mass="21131">MNKILIISNRLGIGGAERLLLELATFAQKSNIDPTVLILDNYLQEHYDAILKAKGVKVVRTRINAIRHFRAPLKMMRSAWWAVKLKYFASNYYDSVHTIGLYNVEKVFDTVLHPHRYFWNVNNAVQYTNREYCYQQEIFGNTKDTIVNINKYQERELRSQYGKAIKAKLVQTKLFINDPN</sequence>
<accession>A0ABW2ZH22</accession>
<name>A0ABW2ZH22_9SPHI</name>
<dbReference type="RefSeq" id="WP_377142581.1">
    <property type="nucleotide sequence ID" value="NZ_JBHTIA010000007.1"/>
</dbReference>
<protein>
    <recommendedName>
        <fullName evidence="3">Glycosyltransferase</fullName>
    </recommendedName>
</protein>
<comment type="caution">
    <text evidence="1">The sequence shown here is derived from an EMBL/GenBank/DDBJ whole genome shotgun (WGS) entry which is preliminary data.</text>
</comment>
<organism evidence="1 2">
    <name type="scientific">Mucilaginibacter lutimaris</name>
    <dbReference type="NCBI Taxonomy" id="931629"/>
    <lineage>
        <taxon>Bacteria</taxon>
        <taxon>Pseudomonadati</taxon>
        <taxon>Bacteroidota</taxon>
        <taxon>Sphingobacteriia</taxon>
        <taxon>Sphingobacteriales</taxon>
        <taxon>Sphingobacteriaceae</taxon>
        <taxon>Mucilaginibacter</taxon>
    </lineage>
</organism>
<gene>
    <name evidence="1" type="ORF">ACFQZI_11300</name>
</gene>
<evidence type="ECO:0008006" key="3">
    <source>
        <dbReference type="Google" id="ProtNLM"/>
    </source>
</evidence>
<evidence type="ECO:0000313" key="1">
    <source>
        <dbReference type="EMBL" id="MFD0765439.1"/>
    </source>
</evidence>
<dbReference type="EMBL" id="JBHTIA010000007">
    <property type="protein sequence ID" value="MFD0765439.1"/>
    <property type="molecule type" value="Genomic_DNA"/>
</dbReference>
<proteinExistence type="predicted"/>
<evidence type="ECO:0000313" key="2">
    <source>
        <dbReference type="Proteomes" id="UP001597073"/>
    </source>
</evidence>
<dbReference type="Proteomes" id="UP001597073">
    <property type="component" value="Unassembled WGS sequence"/>
</dbReference>
<keyword evidence="2" id="KW-1185">Reference proteome</keyword>